<organism evidence="1 2">
    <name type="scientific">Daphnia galeata</name>
    <dbReference type="NCBI Taxonomy" id="27404"/>
    <lineage>
        <taxon>Eukaryota</taxon>
        <taxon>Metazoa</taxon>
        <taxon>Ecdysozoa</taxon>
        <taxon>Arthropoda</taxon>
        <taxon>Crustacea</taxon>
        <taxon>Branchiopoda</taxon>
        <taxon>Diplostraca</taxon>
        <taxon>Cladocera</taxon>
        <taxon>Anomopoda</taxon>
        <taxon>Daphniidae</taxon>
        <taxon>Daphnia</taxon>
    </lineage>
</organism>
<evidence type="ECO:0000313" key="2">
    <source>
        <dbReference type="Proteomes" id="UP000789390"/>
    </source>
</evidence>
<name>A0A8J2WGV4_9CRUS</name>
<sequence>MISRPKDTVVFVVMAQPLVEFFLPMRIALSEFTYDIYFRPHTITFGTEEVCNLNPYKRSGWRLKRTEDDGQTLETSIVPQNKRESKWFAVELLGSMILVQYVVHNEGAKWRTRFLKITKKSYIDNANRFTL</sequence>
<dbReference type="AlphaFoldDB" id="A0A8J2WGV4"/>
<gene>
    <name evidence="1" type="ORF">DGAL_LOCUS6599</name>
</gene>
<keyword evidence="2" id="KW-1185">Reference proteome</keyword>
<proteinExistence type="predicted"/>
<reference evidence="1" key="1">
    <citation type="submission" date="2021-11" db="EMBL/GenBank/DDBJ databases">
        <authorList>
            <person name="Schell T."/>
        </authorList>
    </citation>
    <scope>NUCLEOTIDE SEQUENCE</scope>
    <source>
        <strain evidence="1">M5</strain>
    </source>
</reference>
<dbReference type="Proteomes" id="UP000789390">
    <property type="component" value="Unassembled WGS sequence"/>
</dbReference>
<protein>
    <submittedName>
        <fullName evidence="1">Uncharacterized protein</fullName>
    </submittedName>
</protein>
<evidence type="ECO:0000313" key="1">
    <source>
        <dbReference type="EMBL" id="CAH0103895.1"/>
    </source>
</evidence>
<comment type="caution">
    <text evidence="1">The sequence shown here is derived from an EMBL/GenBank/DDBJ whole genome shotgun (WGS) entry which is preliminary data.</text>
</comment>
<accession>A0A8J2WGV4</accession>
<dbReference type="EMBL" id="CAKKLH010000119">
    <property type="protein sequence ID" value="CAH0103895.1"/>
    <property type="molecule type" value="Genomic_DNA"/>
</dbReference>